<evidence type="ECO:0000256" key="1">
    <source>
        <dbReference type="SAM" id="MobiDB-lite"/>
    </source>
</evidence>
<sequence>MSNQPTALAGSSGDRGQKIPPKPRSISKALQCQGFDQQNERGRSMAGQAAQWRELNGAWVLIPANPLGVIHFLGGAFVGAAPQFTYRWLLERLANRGYGTIATPFVNSGFDHEAIAEDALIRFDRAIDWLYRHGQLRRRSIPVYGLGHSMGCKLHLLIGSIFEVERAGNALMAFNNYSAQRAIPLFDRFGPVLESINRAVPGAVPADVFDKRLNAEFTPSPTETEQLIAAQYGIRRNLLIRFATDDLDQSSRLAPILQRRFPGWLALQELPGNHLTPLGQDIQWQTGGAFSPLDAIGQWAKQEIFYRDLNRLSQELLRWLNPFESA</sequence>
<dbReference type="Gene3D" id="3.40.50.1820">
    <property type="entry name" value="alpha/beta hydrolase"/>
    <property type="match status" value="1"/>
</dbReference>
<dbReference type="SUPFAM" id="SSF53474">
    <property type="entry name" value="alpha/beta-Hydrolases"/>
    <property type="match status" value="1"/>
</dbReference>
<evidence type="ECO:0000313" key="2">
    <source>
        <dbReference type="EMBL" id="MFG3818237.1"/>
    </source>
</evidence>
<gene>
    <name evidence="2" type="ORF">VPK24_11370</name>
</gene>
<accession>A0ABW7CBE7</accession>
<dbReference type="PANTHER" id="PTHR34127:SF1">
    <property type="entry name" value="OS04G0405600 PROTEIN"/>
    <property type="match status" value="1"/>
</dbReference>
<organism evidence="2 3">
    <name type="scientific">Limnothrix redekei LRLZ20PSL1</name>
    <dbReference type="NCBI Taxonomy" id="3112953"/>
    <lineage>
        <taxon>Bacteria</taxon>
        <taxon>Bacillati</taxon>
        <taxon>Cyanobacteriota</taxon>
        <taxon>Cyanophyceae</taxon>
        <taxon>Pseudanabaenales</taxon>
        <taxon>Pseudanabaenaceae</taxon>
        <taxon>Limnothrix</taxon>
    </lineage>
</organism>
<evidence type="ECO:0000313" key="3">
    <source>
        <dbReference type="Proteomes" id="UP001604335"/>
    </source>
</evidence>
<protein>
    <submittedName>
        <fullName evidence="2">DUF1350 family protein</fullName>
    </submittedName>
</protein>
<dbReference type="EMBL" id="JAZAQF010000069">
    <property type="protein sequence ID" value="MFG3818237.1"/>
    <property type="molecule type" value="Genomic_DNA"/>
</dbReference>
<name>A0ABW7CBE7_9CYAN</name>
<keyword evidence="3" id="KW-1185">Reference proteome</keyword>
<dbReference type="PANTHER" id="PTHR34127">
    <property type="entry name" value="OS04G0405600 PROTEIN"/>
    <property type="match status" value="1"/>
</dbReference>
<reference evidence="3" key="1">
    <citation type="journal article" date="2024" name="Algal Res.">
        <title>Biochemical, toxicological and genomic investigation of a high-biomass producing Limnothrix strain isolated from Italian shallow drinking water reservoir.</title>
        <authorList>
            <person name="Simonazzi M."/>
            <person name="Shishido T.K."/>
            <person name="Delbaje E."/>
            <person name="Wahlsten M."/>
            <person name="Fewer D.P."/>
            <person name="Sivonen K."/>
            <person name="Pezzolesi L."/>
            <person name="Pistocchi R."/>
        </authorList>
    </citation>
    <scope>NUCLEOTIDE SEQUENCE [LARGE SCALE GENOMIC DNA]</scope>
    <source>
        <strain evidence="3">LRLZ20PSL1</strain>
    </source>
</reference>
<comment type="caution">
    <text evidence="2">The sequence shown here is derived from an EMBL/GenBank/DDBJ whole genome shotgun (WGS) entry which is preliminary data.</text>
</comment>
<dbReference type="Pfam" id="PF07082">
    <property type="entry name" value="DUF1350"/>
    <property type="match status" value="1"/>
</dbReference>
<feature type="region of interest" description="Disordered" evidence="1">
    <location>
        <begin position="1"/>
        <end position="24"/>
    </location>
</feature>
<dbReference type="InterPro" id="IPR029058">
    <property type="entry name" value="AB_hydrolase_fold"/>
</dbReference>
<dbReference type="InterPro" id="IPR010765">
    <property type="entry name" value="DUF1350"/>
</dbReference>
<proteinExistence type="predicted"/>
<dbReference type="Proteomes" id="UP001604335">
    <property type="component" value="Unassembled WGS sequence"/>
</dbReference>